<organism evidence="9 10">
    <name type="scientific">Streptococcus mutans SM6</name>
    <dbReference type="NCBI Taxonomy" id="857119"/>
    <lineage>
        <taxon>Bacteria</taxon>
        <taxon>Bacillati</taxon>
        <taxon>Bacillota</taxon>
        <taxon>Bacilli</taxon>
        <taxon>Lactobacillales</taxon>
        <taxon>Streptococcaceae</taxon>
        <taxon>Streptococcus</taxon>
    </lineage>
</organism>
<proteinExistence type="inferred from homology"/>
<dbReference type="InterPro" id="IPR035906">
    <property type="entry name" value="MetI-like_sf"/>
</dbReference>
<evidence type="ECO:0000256" key="5">
    <source>
        <dbReference type="ARBA" id="ARBA00022989"/>
    </source>
</evidence>
<evidence type="ECO:0000256" key="7">
    <source>
        <dbReference type="RuleBase" id="RU363032"/>
    </source>
</evidence>
<evidence type="ECO:0000256" key="4">
    <source>
        <dbReference type="ARBA" id="ARBA00022692"/>
    </source>
</evidence>
<comment type="caution">
    <text evidence="9">The sequence shown here is derived from an EMBL/GenBank/DDBJ whole genome shotgun (WGS) entry which is preliminary data.</text>
</comment>
<dbReference type="PANTHER" id="PTHR30151">
    <property type="entry name" value="ALKANE SULFONATE ABC TRANSPORTER-RELATED, MEMBRANE SUBUNIT"/>
    <property type="match status" value="1"/>
</dbReference>
<comment type="subcellular location">
    <subcellularLocation>
        <location evidence="1 7">Cell membrane</location>
        <topology evidence="1 7">Multi-pass membrane protein</topology>
    </subcellularLocation>
</comment>
<reference evidence="9 10" key="1">
    <citation type="journal article" date="2013" name="Mol. Biol. Evol.">
        <title>Evolutionary and population genomics of the cavity causing bacteria Streptococcus mutans.</title>
        <authorList>
            <person name="Cornejo O.E."/>
            <person name="Lefebure T."/>
            <person name="Pavinski Bitar P.D."/>
            <person name="Lang P."/>
            <person name="Richards V.P."/>
            <person name="Eilertson K."/>
            <person name="Do T."/>
            <person name="Beighton D."/>
            <person name="Zeng L."/>
            <person name="Ahn S.J."/>
            <person name="Burne R.A."/>
            <person name="Siepel A."/>
            <person name="Bustamante C.D."/>
            <person name="Stanhope M.J."/>
        </authorList>
    </citation>
    <scope>NUCLEOTIDE SEQUENCE [LARGE SCALE GENOMIC DNA]</scope>
    <source>
        <strain evidence="9 10">SM6</strain>
    </source>
</reference>
<dbReference type="Proteomes" id="UP000011676">
    <property type="component" value="Unassembled WGS sequence"/>
</dbReference>
<dbReference type="Pfam" id="PF00528">
    <property type="entry name" value="BPD_transp_1"/>
    <property type="match status" value="1"/>
</dbReference>
<dbReference type="PANTHER" id="PTHR30151:SF0">
    <property type="entry name" value="ABC TRANSPORTER PERMEASE PROTEIN MJ0413-RELATED"/>
    <property type="match status" value="1"/>
</dbReference>
<evidence type="ECO:0000256" key="3">
    <source>
        <dbReference type="ARBA" id="ARBA00022475"/>
    </source>
</evidence>
<keyword evidence="4 7" id="KW-0812">Transmembrane</keyword>
<gene>
    <name evidence="9" type="ORF">SMU82_05292</name>
</gene>
<dbReference type="EMBL" id="AHSR01000020">
    <property type="protein sequence ID" value="EMC24107.1"/>
    <property type="molecule type" value="Genomic_DNA"/>
</dbReference>
<keyword evidence="5 7" id="KW-1133">Transmembrane helix</keyword>
<feature type="transmembrane region" description="Helical" evidence="7">
    <location>
        <begin position="50"/>
        <end position="71"/>
    </location>
</feature>
<feature type="transmembrane region" description="Helical" evidence="7">
    <location>
        <begin position="20"/>
        <end position="38"/>
    </location>
</feature>
<evidence type="ECO:0000259" key="8">
    <source>
        <dbReference type="PROSITE" id="PS50928"/>
    </source>
</evidence>
<evidence type="ECO:0000256" key="6">
    <source>
        <dbReference type="ARBA" id="ARBA00023136"/>
    </source>
</evidence>
<evidence type="ECO:0000313" key="9">
    <source>
        <dbReference type="EMBL" id="EMC24107.1"/>
    </source>
</evidence>
<feature type="transmembrane region" description="Helical" evidence="7">
    <location>
        <begin position="250"/>
        <end position="273"/>
    </location>
</feature>
<dbReference type="RefSeq" id="WP_002264196.1">
    <property type="nucleotide sequence ID" value="NZ_AHSR01000020.1"/>
</dbReference>
<sequence length="328" mass="36805">MRKTKKGDDFLETAKDYYRLFFASSAILLTILAQLLIPKSAVSFTKIQSWYLYFLWISFALSLAAAFFSIVRHKKGKFYHKSYFIGTSYLALAVYNFVTEKLSLLPEIFFPSPNKILAVFVKNGPFILKCDLFSLRLLAISWAIGIALGLLTGILVGWFTSFNYWLDPIVKILGPIPSTAFVPLALTAFPTSFAASIFLISLSVWFPVTILTNSGIQNVKKTYFEVADTLGATTFQKIAHVALPASLPNVFVGIFNGACTSFITLMTAEMLGVKYGIGWYINWQREVLGYANVYAGLITIAVTFSLIITLLFKVRDRLLSWQKGFIKW</sequence>
<feature type="domain" description="ABC transmembrane type-1" evidence="8">
    <location>
        <begin position="131"/>
        <end position="312"/>
    </location>
</feature>
<feature type="transmembrane region" description="Helical" evidence="7">
    <location>
        <begin position="137"/>
        <end position="160"/>
    </location>
</feature>
<feature type="transmembrane region" description="Helical" evidence="7">
    <location>
        <begin position="293"/>
        <end position="312"/>
    </location>
</feature>
<dbReference type="GeneID" id="93859789"/>
<dbReference type="GO" id="GO:0005886">
    <property type="term" value="C:plasma membrane"/>
    <property type="evidence" value="ECO:0007669"/>
    <property type="project" value="UniProtKB-SubCell"/>
</dbReference>
<evidence type="ECO:0000256" key="1">
    <source>
        <dbReference type="ARBA" id="ARBA00004651"/>
    </source>
</evidence>
<dbReference type="Gene3D" id="1.10.3720.10">
    <property type="entry name" value="MetI-like"/>
    <property type="match status" value="1"/>
</dbReference>
<evidence type="ECO:0000313" key="10">
    <source>
        <dbReference type="Proteomes" id="UP000011676"/>
    </source>
</evidence>
<comment type="similarity">
    <text evidence="7">Belongs to the binding-protein-dependent transport system permease family.</text>
</comment>
<accession>A0A829BRB5</accession>
<dbReference type="AlphaFoldDB" id="A0A829BRB5"/>
<dbReference type="GO" id="GO:0055085">
    <property type="term" value="P:transmembrane transport"/>
    <property type="evidence" value="ECO:0007669"/>
    <property type="project" value="InterPro"/>
</dbReference>
<evidence type="ECO:0000256" key="2">
    <source>
        <dbReference type="ARBA" id="ARBA00022448"/>
    </source>
</evidence>
<name>A0A829BRB5_STRMG</name>
<feature type="transmembrane region" description="Helical" evidence="7">
    <location>
        <begin position="180"/>
        <end position="206"/>
    </location>
</feature>
<dbReference type="PROSITE" id="PS50928">
    <property type="entry name" value="ABC_TM1"/>
    <property type="match status" value="1"/>
</dbReference>
<protein>
    <submittedName>
        <fullName evidence="9">Putative ABC transporter, permease protein</fullName>
    </submittedName>
</protein>
<dbReference type="SUPFAM" id="SSF161098">
    <property type="entry name" value="MetI-like"/>
    <property type="match status" value="1"/>
</dbReference>
<keyword evidence="6 7" id="KW-0472">Membrane</keyword>
<keyword evidence="3" id="KW-1003">Cell membrane</keyword>
<dbReference type="InterPro" id="IPR000515">
    <property type="entry name" value="MetI-like"/>
</dbReference>
<dbReference type="CDD" id="cd06261">
    <property type="entry name" value="TM_PBP2"/>
    <property type="match status" value="1"/>
</dbReference>
<keyword evidence="2 7" id="KW-0813">Transport</keyword>